<evidence type="ECO:0000256" key="2">
    <source>
        <dbReference type="SAM" id="SignalP"/>
    </source>
</evidence>
<dbReference type="AlphaFoldDB" id="A0A5Q0M949"/>
<dbReference type="EMBL" id="CP045644">
    <property type="protein sequence ID" value="QFZ85045.1"/>
    <property type="molecule type" value="Genomic_DNA"/>
</dbReference>
<name>A0A5Q0M949_VARPD</name>
<proteinExistence type="inferred from homology"/>
<feature type="chain" id="PRO_5024856775" description="Tripartite tricarboxylate transporter substrate binding protein" evidence="2">
    <location>
        <begin position="26"/>
        <end position="320"/>
    </location>
</feature>
<dbReference type="Gene3D" id="3.40.190.150">
    <property type="entry name" value="Bordetella uptake gene, domain 1"/>
    <property type="match status" value="1"/>
</dbReference>
<gene>
    <name evidence="3" type="ORF">GFK26_20920</name>
</gene>
<sequence length="320" mass="34018">MKVSTPLLRLAALAMALAMAPSAFAQAWPTRPVRLVAAFPPGTPGDVIARLIQPALQAAWNQPVVIENKTGAGGNLAAGEVAHARDGHTLLVGPDTILTINPHLYRKLGFDPRASLKPVTYFASFNQLLVCNPAAEVPSLAKFVQLPSTRLYASGGAGTPSHMAMEMLLATTGTRLTHVPYKGPGPAAQDVMGGHVDCGFIVSSIVLPHVQSGRLRAIAVSGKERSGLLPEVPTIAQSGHPGFDATFFETLMAPSSLPAVTVEKIQRDVRAALQAPAVKTRLAEMDLRVEGYSTQEAQRRSQEDFAKWGTVAQRTQLQLD</sequence>
<dbReference type="PANTHER" id="PTHR42928">
    <property type="entry name" value="TRICARBOXYLATE-BINDING PROTEIN"/>
    <property type="match status" value="1"/>
</dbReference>
<protein>
    <recommendedName>
        <fullName evidence="5">Tripartite tricarboxylate transporter substrate binding protein</fullName>
    </recommendedName>
</protein>
<accession>A0A5Q0M949</accession>
<evidence type="ECO:0000256" key="1">
    <source>
        <dbReference type="ARBA" id="ARBA00006987"/>
    </source>
</evidence>
<evidence type="ECO:0000313" key="4">
    <source>
        <dbReference type="Proteomes" id="UP000326780"/>
    </source>
</evidence>
<dbReference type="SUPFAM" id="SSF53850">
    <property type="entry name" value="Periplasmic binding protein-like II"/>
    <property type="match status" value="1"/>
</dbReference>
<reference evidence="3 4" key="1">
    <citation type="submission" date="2019-10" db="EMBL/GenBank/DDBJ databases">
        <title>Complete genome sequence of Variovorax paradoxus 5C-2.</title>
        <authorList>
            <person name="Gogoleva N.E."/>
            <person name="Balkin A.S."/>
        </authorList>
    </citation>
    <scope>NUCLEOTIDE SEQUENCE [LARGE SCALE GENOMIC DNA]</scope>
    <source>
        <strain evidence="3 4">5C-2</strain>
    </source>
</reference>
<feature type="signal peptide" evidence="2">
    <location>
        <begin position="1"/>
        <end position="25"/>
    </location>
</feature>
<dbReference type="RefSeq" id="WP_153283661.1">
    <property type="nucleotide sequence ID" value="NZ_CP045644.1"/>
</dbReference>
<evidence type="ECO:0000313" key="3">
    <source>
        <dbReference type="EMBL" id="QFZ85045.1"/>
    </source>
</evidence>
<dbReference type="InterPro" id="IPR042100">
    <property type="entry name" value="Bug_dom1"/>
</dbReference>
<dbReference type="InterPro" id="IPR005064">
    <property type="entry name" value="BUG"/>
</dbReference>
<keyword evidence="2" id="KW-0732">Signal</keyword>
<dbReference type="Pfam" id="PF03401">
    <property type="entry name" value="TctC"/>
    <property type="match status" value="1"/>
</dbReference>
<organism evidence="3 4">
    <name type="scientific">Variovorax paradoxus</name>
    <dbReference type="NCBI Taxonomy" id="34073"/>
    <lineage>
        <taxon>Bacteria</taxon>
        <taxon>Pseudomonadati</taxon>
        <taxon>Pseudomonadota</taxon>
        <taxon>Betaproteobacteria</taxon>
        <taxon>Burkholderiales</taxon>
        <taxon>Comamonadaceae</taxon>
        <taxon>Variovorax</taxon>
    </lineage>
</organism>
<dbReference type="Proteomes" id="UP000326780">
    <property type="component" value="Chromosome"/>
</dbReference>
<dbReference type="PIRSF" id="PIRSF017082">
    <property type="entry name" value="YflP"/>
    <property type="match status" value="1"/>
</dbReference>
<dbReference type="Gene3D" id="3.40.190.10">
    <property type="entry name" value="Periplasmic binding protein-like II"/>
    <property type="match status" value="1"/>
</dbReference>
<evidence type="ECO:0008006" key="5">
    <source>
        <dbReference type="Google" id="ProtNLM"/>
    </source>
</evidence>
<dbReference type="PANTHER" id="PTHR42928:SF5">
    <property type="entry name" value="BLR1237 PROTEIN"/>
    <property type="match status" value="1"/>
</dbReference>
<comment type="similarity">
    <text evidence="1">Belongs to the UPF0065 (bug) family.</text>
</comment>